<dbReference type="EnsemblPlants" id="KQL10221">
    <property type="protein sequence ID" value="KQL10221"/>
    <property type="gene ID" value="SETIT_007604mg"/>
</dbReference>
<accession>K3Y093</accession>
<name>K3Y093_SETIT</name>
<keyword evidence="3" id="KW-1185">Reference proteome</keyword>
<reference evidence="3" key="1">
    <citation type="journal article" date="2012" name="Nat. Biotechnol.">
        <title>Reference genome sequence of the model plant Setaria.</title>
        <authorList>
            <person name="Bennetzen J.L."/>
            <person name="Schmutz J."/>
            <person name="Wang H."/>
            <person name="Percifield R."/>
            <person name="Hawkins J."/>
            <person name="Pontaroli A.C."/>
            <person name="Estep M."/>
            <person name="Feng L."/>
            <person name="Vaughn J.N."/>
            <person name="Grimwood J."/>
            <person name="Jenkins J."/>
            <person name="Barry K."/>
            <person name="Lindquist E."/>
            <person name="Hellsten U."/>
            <person name="Deshpande S."/>
            <person name="Wang X."/>
            <person name="Wu X."/>
            <person name="Mitros T."/>
            <person name="Triplett J."/>
            <person name="Yang X."/>
            <person name="Ye C.Y."/>
            <person name="Mauro-Herrera M."/>
            <person name="Wang L."/>
            <person name="Li P."/>
            <person name="Sharma M."/>
            <person name="Sharma R."/>
            <person name="Ronald P.C."/>
            <person name="Panaud O."/>
            <person name="Kellogg E.A."/>
            <person name="Brutnell T.P."/>
            <person name="Doust A.N."/>
            <person name="Tuskan G.A."/>
            <person name="Rokhsar D."/>
            <person name="Devos K.M."/>
        </authorList>
    </citation>
    <scope>NUCLEOTIDE SEQUENCE [LARGE SCALE GENOMIC DNA]</scope>
    <source>
        <strain evidence="3">cv. Yugu1</strain>
    </source>
</reference>
<dbReference type="Proteomes" id="UP000004995">
    <property type="component" value="Unassembled WGS sequence"/>
</dbReference>
<evidence type="ECO:0000256" key="1">
    <source>
        <dbReference type="SAM" id="SignalP"/>
    </source>
</evidence>
<dbReference type="Gramene" id="KQL10221">
    <property type="protein sequence ID" value="KQL10221"/>
    <property type="gene ID" value="SETIT_007604mg"/>
</dbReference>
<reference evidence="2" key="2">
    <citation type="submission" date="2018-08" db="UniProtKB">
        <authorList>
            <consortium name="EnsemblPlants"/>
        </authorList>
    </citation>
    <scope>IDENTIFICATION</scope>
    <source>
        <strain evidence="2">Yugu1</strain>
    </source>
</reference>
<dbReference type="AlphaFoldDB" id="K3Y093"/>
<evidence type="ECO:0000313" key="3">
    <source>
        <dbReference type="Proteomes" id="UP000004995"/>
    </source>
</evidence>
<evidence type="ECO:0000313" key="2">
    <source>
        <dbReference type="EnsemblPlants" id="KQL10221"/>
    </source>
</evidence>
<dbReference type="InParanoid" id="K3Y093"/>
<feature type="chain" id="PRO_5010126261" description="Secreted protein" evidence="1">
    <location>
        <begin position="25"/>
        <end position="103"/>
    </location>
</feature>
<organism evidence="2 3">
    <name type="scientific">Setaria italica</name>
    <name type="common">Foxtail millet</name>
    <name type="synonym">Panicum italicum</name>
    <dbReference type="NCBI Taxonomy" id="4555"/>
    <lineage>
        <taxon>Eukaryota</taxon>
        <taxon>Viridiplantae</taxon>
        <taxon>Streptophyta</taxon>
        <taxon>Embryophyta</taxon>
        <taxon>Tracheophyta</taxon>
        <taxon>Spermatophyta</taxon>
        <taxon>Magnoliopsida</taxon>
        <taxon>Liliopsida</taxon>
        <taxon>Poales</taxon>
        <taxon>Poaceae</taxon>
        <taxon>PACMAD clade</taxon>
        <taxon>Panicoideae</taxon>
        <taxon>Panicodae</taxon>
        <taxon>Paniceae</taxon>
        <taxon>Cenchrinae</taxon>
        <taxon>Setaria</taxon>
    </lineage>
</organism>
<evidence type="ECO:0008006" key="4">
    <source>
        <dbReference type="Google" id="ProtNLM"/>
    </source>
</evidence>
<sequence length="103" mass="11708">MPLFASSCSCLFVLDLSWIAKTKTWCFNNRRRPKMTPRTVPDVVDVVVLISPMEKWKNSLVSFRRGGPLVIGGRQSADNVLRVDLLKSTWERVESLCIALISR</sequence>
<dbReference type="EMBL" id="AGNK02002341">
    <property type="status" value="NOT_ANNOTATED_CDS"/>
    <property type="molecule type" value="Genomic_DNA"/>
</dbReference>
<feature type="signal peptide" evidence="1">
    <location>
        <begin position="1"/>
        <end position="24"/>
    </location>
</feature>
<protein>
    <recommendedName>
        <fullName evidence="4">Secreted protein</fullName>
    </recommendedName>
</protein>
<keyword evidence="1" id="KW-0732">Signal</keyword>
<proteinExistence type="predicted"/>
<dbReference type="HOGENOM" id="CLU_2268488_0_0_1"/>